<accession>A0A848H2S9</accession>
<dbReference type="Gene3D" id="1.20.1740.10">
    <property type="entry name" value="Amino acid/polyamine transporter I"/>
    <property type="match status" value="1"/>
</dbReference>
<gene>
    <name evidence="7" type="ORF">HHL11_16095</name>
</gene>
<dbReference type="InterPro" id="IPR050367">
    <property type="entry name" value="APC_superfamily"/>
</dbReference>
<feature type="transmembrane region" description="Helical" evidence="6">
    <location>
        <begin position="339"/>
        <end position="359"/>
    </location>
</feature>
<dbReference type="GO" id="GO:0005886">
    <property type="term" value="C:plasma membrane"/>
    <property type="evidence" value="ECO:0007669"/>
    <property type="project" value="UniProtKB-SubCell"/>
</dbReference>
<evidence type="ECO:0000256" key="3">
    <source>
        <dbReference type="ARBA" id="ARBA00022692"/>
    </source>
</evidence>
<feature type="transmembrane region" description="Helical" evidence="6">
    <location>
        <begin position="162"/>
        <end position="182"/>
    </location>
</feature>
<evidence type="ECO:0000313" key="7">
    <source>
        <dbReference type="EMBL" id="NML45276.1"/>
    </source>
</evidence>
<comment type="subcellular location">
    <subcellularLocation>
        <location evidence="1">Cell membrane</location>
        <topology evidence="1">Multi-pass membrane protein</topology>
    </subcellularLocation>
</comment>
<name>A0A848H2S9_9BURK</name>
<keyword evidence="5 6" id="KW-0472">Membrane</keyword>
<feature type="transmembrane region" description="Helical" evidence="6">
    <location>
        <begin position="398"/>
        <end position="423"/>
    </location>
</feature>
<comment type="caution">
    <text evidence="7">The sequence shown here is derived from an EMBL/GenBank/DDBJ whole genome shotgun (WGS) entry which is preliminary data.</text>
</comment>
<evidence type="ECO:0000256" key="1">
    <source>
        <dbReference type="ARBA" id="ARBA00004651"/>
    </source>
</evidence>
<keyword evidence="4 6" id="KW-1133">Transmembrane helix</keyword>
<dbReference type="PANTHER" id="PTHR42770:SF7">
    <property type="entry name" value="MEMBRANE PROTEIN"/>
    <property type="match status" value="1"/>
</dbReference>
<feature type="transmembrane region" description="Helical" evidence="6">
    <location>
        <begin position="194"/>
        <end position="219"/>
    </location>
</feature>
<feature type="transmembrane region" description="Helical" evidence="6">
    <location>
        <begin position="429"/>
        <end position="448"/>
    </location>
</feature>
<proteinExistence type="predicted"/>
<dbReference type="Proteomes" id="UP000541185">
    <property type="component" value="Unassembled WGS sequence"/>
</dbReference>
<dbReference type="EMBL" id="JABBFX010000001">
    <property type="protein sequence ID" value="NML45276.1"/>
    <property type="molecule type" value="Genomic_DNA"/>
</dbReference>
<dbReference type="GO" id="GO:0022857">
    <property type="term" value="F:transmembrane transporter activity"/>
    <property type="evidence" value="ECO:0007669"/>
    <property type="project" value="InterPro"/>
</dbReference>
<dbReference type="Pfam" id="PF13520">
    <property type="entry name" value="AA_permease_2"/>
    <property type="match status" value="1"/>
</dbReference>
<organism evidence="7 8">
    <name type="scientific">Ramlibacter agri</name>
    <dbReference type="NCBI Taxonomy" id="2728837"/>
    <lineage>
        <taxon>Bacteria</taxon>
        <taxon>Pseudomonadati</taxon>
        <taxon>Pseudomonadota</taxon>
        <taxon>Betaproteobacteria</taxon>
        <taxon>Burkholderiales</taxon>
        <taxon>Comamonadaceae</taxon>
        <taxon>Ramlibacter</taxon>
    </lineage>
</organism>
<evidence type="ECO:0000256" key="6">
    <source>
        <dbReference type="SAM" id="Phobius"/>
    </source>
</evidence>
<feature type="transmembrane region" description="Helical" evidence="6">
    <location>
        <begin position="91"/>
        <end position="113"/>
    </location>
</feature>
<protein>
    <submittedName>
        <fullName evidence="7">APC family permease</fullName>
    </submittedName>
</protein>
<feature type="transmembrane region" description="Helical" evidence="6">
    <location>
        <begin position="133"/>
        <end position="150"/>
    </location>
</feature>
<dbReference type="PIRSF" id="PIRSF006060">
    <property type="entry name" value="AA_transporter"/>
    <property type="match status" value="1"/>
</dbReference>
<reference evidence="7 8" key="1">
    <citation type="submission" date="2020-04" db="EMBL/GenBank/DDBJ databases">
        <title>Ramlibacter sp. G-1-2-2 isolated from soil.</title>
        <authorList>
            <person name="Dahal R.H."/>
        </authorList>
    </citation>
    <scope>NUCLEOTIDE SEQUENCE [LARGE SCALE GENOMIC DNA]</scope>
    <source>
        <strain evidence="7 8">G-1-2-2</strain>
    </source>
</reference>
<keyword evidence="8" id="KW-1185">Reference proteome</keyword>
<dbReference type="InterPro" id="IPR002293">
    <property type="entry name" value="AA/rel_permease1"/>
</dbReference>
<dbReference type="AlphaFoldDB" id="A0A848H2S9"/>
<evidence type="ECO:0000256" key="4">
    <source>
        <dbReference type="ARBA" id="ARBA00022989"/>
    </source>
</evidence>
<evidence type="ECO:0000256" key="5">
    <source>
        <dbReference type="ARBA" id="ARBA00023136"/>
    </source>
</evidence>
<keyword evidence="2" id="KW-1003">Cell membrane</keyword>
<feature type="transmembrane region" description="Helical" evidence="6">
    <location>
        <begin position="371"/>
        <end position="391"/>
    </location>
</feature>
<evidence type="ECO:0000313" key="8">
    <source>
        <dbReference type="Proteomes" id="UP000541185"/>
    </source>
</evidence>
<keyword evidence="3 6" id="KW-0812">Transmembrane</keyword>
<sequence length="460" mass="49614">MADATATATLSAGALGITESVIMGIAGTAPAYSIEITTSTLIGAAGTLAPASILVCGLVMFGIAFAFIHLNRAVASAGTSYAWVSMVFGRVAGFFAGWALLVLCCVFMVSAMIPAANATLLILQPQLMNNVHWVTLIAALWLTFVSAVVVKGIKLTSYVQVAMTLAEGAILLAIVVMALRIFPAHPQHAFAWTWFSPFAFSPKLFASSALVAIFFYYGWDVTLNLSEETRDPNRTPGRAAFWSMVFLMAFFLVFITIALLGLTDAEIQHYNTNIIFAIGEKVLGRTWGYIAIIAVLLSTVGTVETQMLQFTRTLFAKGRDGALHPRYSKLHPRWKTPHVAIFFIWAAGMGLLLVSSYLPTINVILQDSINAIGFQICFYLGLTGLACAWYYRRKLSAGALAAVTHVLWPAASGAFMFFIALYSVPTFDVVTNVVGMGGIAIGAVPLFLNRRKLTALTMQA</sequence>
<feature type="transmembrane region" description="Helical" evidence="6">
    <location>
        <begin position="49"/>
        <end position="70"/>
    </location>
</feature>
<feature type="transmembrane region" description="Helical" evidence="6">
    <location>
        <begin position="282"/>
        <end position="303"/>
    </location>
</feature>
<dbReference type="PANTHER" id="PTHR42770">
    <property type="entry name" value="AMINO ACID TRANSPORTER-RELATED"/>
    <property type="match status" value="1"/>
</dbReference>
<dbReference type="RefSeq" id="WP_169419357.1">
    <property type="nucleotide sequence ID" value="NZ_JABBFX010000001.1"/>
</dbReference>
<feature type="transmembrane region" description="Helical" evidence="6">
    <location>
        <begin position="240"/>
        <end position="262"/>
    </location>
</feature>
<evidence type="ECO:0000256" key="2">
    <source>
        <dbReference type="ARBA" id="ARBA00022475"/>
    </source>
</evidence>